<protein>
    <submittedName>
        <fullName evidence="4">Nuclease</fullName>
    </submittedName>
</protein>
<dbReference type="Pfam" id="PF01396">
    <property type="entry name" value="Zn_ribbon_Top1"/>
    <property type="match status" value="2"/>
</dbReference>
<sequence>MERLSQLMTTFQASYGINLFVFLFFAALIVVGRTSWGKGKLAEMGSNFALRVFLDRKKYHLLHDLTLPTPNGTTQIDHVLVSPYGVFVIETKNMGGWIFGDAKQPTWTQTFYRKKFRFQNPLRQNYLHVKTIQEVLALADEQIHSLVVFLGDAKFKTPMPDNVIKGGVVPWVKRKQEVLLSDEQVKVCIRKLEKQRLTPGYKTNKAHIANLNARHGKRGRSRVATTPKPVPATHQREETAGTAPVAANEPVFTRTDLPNVAPQDELSGAKDVSGYVRKLCPKCSSPMVTRVGKRGALEGEHFWGCSAYPKCHTIEIMEKPAPGSAGAAAVEVSLQPCVKCEGFLVPRIGTRGAMKGQPFLGCSNYPKCRNIVLQSEGGEPRLALDGPLSA</sequence>
<feature type="transmembrane region" description="Helical" evidence="2">
    <location>
        <begin position="12"/>
        <end position="31"/>
    </location>
</feature>
<evidence type="ECO:0000256" key="2">
    <source>
        <dbReference type="SAM" id="Phobius"/>
    </source>
</evidence>
<dbReference type="Pfam" id="PF08378">
    <property type="entry name" value="NERD"/>
    <property type="match status" value="1"/>
</dbReference>
<feature type="region of interest" description="Disordered" evidence="1">
    <location>
        <begin position="214"/>
        <end position="241"/>
    </location>
</feature>
<reference evidence="4 5" key="1">
    <citation type="submission" date="2020-01" db="EMBL/GenBank/DDBJ databases">
        <title>Complete genome of Aeromonas media MC64.</title>
        <authorList>
            <person name="Cao G."/>
            <person name="Fu J."/>
            <person name="Zhong C."/>
        </authorList>
    </citation>
    <scope>NUCLEOTIDE SEQUENCE [LARGE SCALE GENOMIC DNA]</scope>
    <source>
        <strain evidence="4 5">MC64</strain>
        <plasmid evidence="5">pmc64a</plasmid>
    </source>
</reference>
<dbReference type="GO" id="GO:0003677">
    <property type="term" value="F:DNA binding"/>
    <property type="evidence" value="ECO:0007669"/>
    <property type="project" value="InterPro"/>
</dbReference>
<evidence type="ECO:0000256" key="1">
    <source>
        <dbReference type="SAM" id="MobiDB-lite"/>
    </source>
</evidence>
<dbReference type="Proteomes" id="UP000463871">
    <property type="component" value="Plasmid pMC64A"/>
</dbReference>
<dbReference type="GO" id="GO:0006265">
    <property type="term" value="P:DNA topological change"/>
    <property type="evidence" value="ECO:0007669"/>
    <property type="project" value="InterPro"/>
</dbReference>
<keyword evidence="4" id="KW-0614">Plasmid</keyword>
<name>A0AAE6SP73_AERME</name>
<accession>A0AAE6SP73</accession>
<dbReference type="Gene3D" id="3.30.65.10">
    <property type="entry name" value="Bacterial Topoisomerase I, domain 1"/>
    <property type="match status" value="2"/>
</dbReference>
<dbReference type="PROSITE" id="PS50965">
    <property type="entry name" value="NERD"/>
    <property type="match status" value="1"/>
</dbReference>
<geneLocation type="plasmid" evidence="5">
    <name>pmc64a</name>
</geneLocation>
<keyword evidence="2" id="KW-0812">Transmembrane</keyword>
<dbReference type="InterPro" id="IPR011528">
    <property type="entry name" value="NERD"/>
</dbReference>
<dbReference type="AlphaFoldDB" id="A0AAE6SP73"/>
<keyword evidence="2" id="KW-1133">Transmembrane helix</keyword>
<keyword evidence="2" id="KW-0472">Membrane</keyword>
<dbReference type="EMBL" id="CP047963">
    <property type="protein sequence ID" value="QHQ53533.1"/>
    <property type="molecule type" value="Genomic_DNA"/>
</dbReference>
<evidence type="ECO:0000259" key="3">
    <source>
        <dbReference type="PROSITE" id="PS50965"/>
    </source>
</evidence>
<evidence type="ECO:0000313" key="5">
    <source>
        <dbReference type="Proteomes" id="UP000463871"/>
    </source>
</evidence>
<gene>
    <name evidence="4" type="ORF">GWI30_21980</name>
</gene>
<dbReference type="InterPro" id="IPR013498">
    <property type="entry name" value="Topo_IA_Znf"/>
</dbReference>
<organism evidence="4 5">
    <name type="scientific">Aeromonas media</name>
    <dbReference type="NCBI Taxonomy" id="651"/>
    <lineage>
        <taxon>Bacteria</taxon>
        <taxon>Pseudomonadati</taxon>
        <taxon>Pseudomonadota</taxon>
        <taxon>Gammaproteobacteria</taxon>
        <taxon>Aeromonadales</taxon>
        <taxon>Aeromonadaceae</taxon>
        <taxon>Aeromonas</taxon>
    </lineage>
</organism>
<feature type="domain" description="NERD" evidence="3">
    <location>
        <begin position="38"/>
        <end position="155"/>
    </location>
</feature>
<dbReference type="SUPFAM" id="SSF57783">
    <property type="entry name" value="Zinc beta-ribbon"/>
    <property type="match status" value="2"/>
</dbReference>
<dbReference type="RefSeq" id="WP_161507892.1">
    <property type="nucleotide sequence ID" value="NZ_CAWPID010000002.1"/>
</dbReference>
<proteinExistence type="predicted"/>
<dbReference type="GO" id="GO:0003916">
    <property type="term" value="F:DNA topoisomerase activity"/>
    <property type="evidence" value="ECO:0007669"/>
    <property type="project" value="InterPro"/>
</dbReference>
<dbReference type="GO" id="GO:0005694">
    <property type="term" value="C:chromosome"/>
    <property type="evidence" value="ECO:0007669"/>
    <property type="project" value="InterPro"/>
</dbReference>
<evidence type="ECO:0000313" key="4">
    <source>
        <dbReference type="EMBL" id="QHQ53533.1"/>
    </source>
</evidence>